<name>A0AAV8QIF3_ENSVE</name>
<dbReference type="EMBL" id="JAQQAF010000001">
    <property type="protein sequence ID" value="KAJ8510931.1"/>
    <property type="molecule type" value="Genomic_DNA"/>
</dbReference>
<reference evidence="3 4" key="1">
    <citation type="submission" date="2022-12" db="EMBL/GenBank/DDBJ databases">
        <title>Chromosome-scale assembly of the Ensete ventricosum genome.</title>
        <authorList>
            <person name="Dussert Y."/>
            <person name="Stocks J."/>
            <person name="Wendawek A."/>
            <person name="Woldeyes F."/>
            <person name="Nichols R.A."/>
            <person name="Borrell J.S."/>
        </authorList>
    </citation>
    <scope>NUCLEOTIDE SEQUENCE [LARGE SCALE GENOMIC DNA]</scope>
    <source>
        <strain evidence="4">cv. Maze</strain>
        <tissue evidence="3">Seeds</tissue>
    </source>
</reference>
<comment type="caution">
    <text evidence="3">The sequence shown here is derived from an EMBL/GenBank/DDBJ whole genome shotgun (WGS) entry which is preliminary data.</text>
</comment>
<protein>
    <recommendedName>
        <fullName evidence="5">Transmembrane protein</fullName>
    </recommendedName>
</protein>
<keyword evidence="2" id="KW-0472">Membrane</keyword>
<feature type="transmembrane region" description="Helical" evidence="2">
    <location>
        <begin position="37"/>
        <end position="59"/>
    </location>
</feature>
<feature type="region of interest" description="Disordered" evidence="1">
    <location>
        <begin position="168"/>
        <end position="210"/>
    </location>
</feature>
<gene>
    <name evidence="3" type="ORF">OPV22_001365</name>
</gene>
<dbReference type="AlphaFoldDB" id="A0AAV8QIF3"/>
<evidence type="ECO:0000256" key="2">
    <source>
        <dbReference type="SAM" id="Phobius"/>
    </source>
</evidence>
<keyword evidence="2" id="KW-1133">Transmembrane helix</keyword>
<dbReference type="InterPro" id="IPR045284">
    <property type="entry name" value="At2g27730-like"/>
</dbReference>
<dbReference type="Proteomes" id="UP001222027">
    <property type="component" value="Unassembled WGS sequence"/>
</dbReference>
<organism evidence="3 4">
    <name type="scientific">Ensete ventricosum</name>
    <name type="common">Abyssinian banana</name>
    <name type="synonym">Musa ensete</name>
    <dbReference type="NCBI Taxonomy" id="4639"/>
    <lineage>
        <taxon>Eukaryota</taxon>
        <taxon>Viridiplantae</taxon>
        <taxon>Streptophyta</taxon>
        <taxon>Embryophyta</taxon>
        <taxon>Tracheophyta</taxon>
        <taxon>Spermatophyta</taxon>
        <taxon>Magnoliopsida</taxon>
        <taxon>Liliopsida</taxon>
        <taxon>Zingiberales</taxon>
        <taxon>Musaceae</taxon>
        <taxon>Ensete</taxon>
    </lineage>
</organism>
<dbReference type="PANTHER" id="PTHR33878:SF1">
    <property type="entry name" value="OS08G0559000 PROTEIN"/>
    <property type="match status" value="1"/>
</dbReference>
<accession>A0AAV8QIF3</accession>
<evidence type="ECO:0000313" key="4">
    <source>
        <dbReference type="Proteomes" id="UP001222027"/>
    </source>
</evidence>
<feature type="compositionally biased region" description="Polar residues" evidence="1">
    <location>
        <begin position="184"/>
        <end position="194"/>
    </location>
</feature>
<evidence type="ECO:0000313" key="3">
    <source>
        <dbReference type="EMBL" id="KAJ8510931.1"/>
    </source>
</evidence>
<feature type="region of interest" description="Disordered" evidence="1">
    <location>
        <begin position="265"/>
        <end position="302"/>
    </location>
</feature>
<evidence type="ECO:0008006" key="5">
    <source>
        <dbReference type="Google" id="ProtNLM"/>
    </source>
</evidence>
<proteinExistence type="predicted"/>
<evidence type="ECO:0000256" key="1">
    <source>
        <dbReference type="SAM" id="MobiDB-lite"/>
    </source>
</evidence>
<sequence>MDTRRWPQARRHLRASTISLTSSSRSKDPSLFDSCSILVRYSLVFLLLYGFQLAQWPLLKSDIKCRPSSPLIKISKVELIGPEGQELEFDAADDDRGLCSHLHLLSIIHTHIEVVEISTAHLKSLYCEKRSTVVLHATISIAIACGNRSCGNLKGCCGNANGALGQEFHGPKRGHHNRFHDGDSITQSKRSGPSKTRDPSKIRKSGRTSSGGLDILKQGFAMAARVAARYVVRRLSSGGKVLSEEEKAVENVYIKKMEQEKLEKLAHKGSKPGQQTPAKSETPAAAAKPGTPPGSSTASVSTDKNRNYAVLAGTVSAVCALGWYLLSKPKKSEAID</sequence>
<dbReference type="PANTHER" id="PTHR33878">
    <property type="entry name" value="OS08G0559000 PROTEIN"/>
    <property type="match status" value="1"/>
</dbReference>
<keyword evidence="4" id="KW-1185">Reference proteome</keyword>
<keyword evidence="2" id="KW-0812">Transmembrane</keyword>